<evidence type="ECO:0000256" key="10">
    <source>
        <dbReference type="ARBA" id="ARBA00023157"/>
    </source>
</evidence>
<dbReference type="InterPro" id="IPR023753">
    <property type="entry name" value="FAD/NAD-binding_dom"/>
</dbReference>
<comment type="function">
    <text evidence="13">Catalyzes the reduction of glutathione disulfide (GSSG) to reduced glutathione (GSH).</text>
</comment>
<keyword evidence="10" id="KW-1015">Disulfide bond</keyword>
<dbReference type="PRINTS" id="PR00470">
    <property type="entry name" value="TRYPANRDTASE"/>
</dbReference>
<dbReference type="InterPro" id="IPR012999">
    <property type="entry name" value="Pyr_OxRdtase_I_AS"/>
</dbReference>
<evidence type="ECO:0000256" key="9">
    <source>
        <dbReference type="ARBA" id="ARBA00023002"/>
    </source>
</evidence>
<dbReference type="InterPro" id="IPR006324">
    <property type="entry name" value="GSHR"/>
</dbReference>
<dbReference type="GO" id="GO:0005829">
    <property type="term" value="C:cytosol"/>
    <property type="evidence" value="ECO:0007669"/>
    <property type="project" value="TreeGrafter"/>
</dbReference>
<keyword evidence="11 12" id="KW-0676">Redox-active center</keyword>
<reference evidence="16" key="1">
    <citation type="submission" date="2021-01" db="EMBL/GenBank/DDBJ databases">
        <authorList>
            <person name="Corre E."/>
            <person name="Pelletier E."/>
            <person name="Niang G."/>
            <person name="Scheremetjew M."/>
            <person name="Finn R."/>
            <person name="Kale V."/>
            <person name="Holt S."/>
            <person name="Cochrane G."/>
            <person name="Meng A."/>
            <person name="Brown T."/>
            <person name="Cohen L."/>
        </authorList>
    </citation>
    <scope>NUCLEOTIDE SEQUENCE</scope>
    <source>
        <strain evidence="16">NIES-381</strain>
    </source>
</reference>
<evidence type="ECO:0000259" key="15">
    <source>
        <dbReference type="Pfam" id="PF07992"/>
    </source>
</evidence>
<dbReference type="PROSITE" id="PS00076">
    <property type="entry name" value="PYRIDINE_REDOX_1"/>
    <property type="match status" value="1"/>
</dbReference>
<dbReference type="GO" id="GO:0034599">
    <property type="term" value="P:cellular response to oxidative stress"/>
    <property type="evidence" value="ECO:0007669"/>
    <property type="project" value="TreeGrafter"/>
</dbReference>
<comment type="cofactor">
    <cofactor evidence="1 13">
        <name>FAD</name>
        <dbReference type="ChEBI" id="CHEBI:57692"/>
    </cofactor>
</comment>
<dbReference type="PANTHER" id="PTHR42737:SF2">
    <property type="entry name" value="GLUTATHIONE REDUCTASE"/>
    <property type="match status" value="1"/>
</dbReference>
<evidence type="ECO:0000256" key="11">
    <source>
        <dbReference type="ARBA" id="ARBA00023284"/>
    </source>
</evidence>
<proteinExistence type="inferred from homology"/>
<comment type="subunit">
    <text evidence="4">Homodimer.</text>
</comment>
<evidence type="ECO:0000256" key="5">
    <source>
        <dbReference type="ARBA" id="ARBA00022490"/>
    </source>
</evidence>
<feature type="domain" description="Pyridine nucleotide-disulphide oxidoreductase dimerisation" evidence="14">
    <location>
        <begin position="514"/>
        <end position="622"/>
    </location>
</feature>
<dbReference type="InterPro" id="IPR001864">
    <property type="entry name" value="Trypnth_redctse"/>
</dbReference>
<evidence type="ECO:0000256" key="8">
    <source>
        <dbReference type="ARBA" id="ARBA00022857"/>
    </source>
</evidence>
<name>A0A7S1IQI1_9EUGL</name>
<comment type="similarity">
    <text evidence="3 12">Belongs to the class-I pyridine nucleotide-disulfide oxidoreductase family.</text>
</comment>
<dbReference type="InterPro" id="IPR004099">
    <property type="entry name" value="Pyr_nucl-diS_OxRdtase_dimer"/>
</dbReference>
<dbReference type="GO" id="GO:0006749">
    <property type="term" value="P:glutathione metabolic process"/>
    <property type="evidence" value="ECO:0007669"/>
    <property type="project" value="InterPro"/>
</dbReference>
<dbReference type="AlphaFoldDB" id="A0A7S1IQI1"/>
<evidence type="ECO:0000256" key="4">
    <source>
        <dbReference type="ARBA" id="ARBA00011738"/>
    </source>
</evidence>
<keyword evidence="7 12" id="KW-0274">FAD</keyword>
<dbReference type="GO" id="GO:0050660">
    <property type="term" value="F:flavin adenine dinucleotide binding"/>
    <property type="evidence" value="ECO:0007669"/>
    <property type="project" value="InterPro"/>
</dbReference>
<dbReference type="PRINTS" id="PR00368">
    <property type="entry name" value="FADPNR"/>
</dbReference>
<dbReference type="EMBL" id="HBGA01083105">
    <property type="protein sequence ID" value="CAD9019882.1"/>
    <property type="molecule type" value="Transcribed_RNA"/>
</dbReference>
<dbReference type="SUPFAM" id="SSF55424">
    <property type="entry name" value="FAD/NAD-linked reductases, dimerisation (C-terminal) domain"/>
    <property type="match status" value="1"/>
</dbReference>
<evidence type="ECO:0000259" key="14">
    <source>
        <dbReference type="Pfam" id="PF02852"/>
    </source>
</evidence>
<dbReference type="InterPro" id="IPR016156">
    <property type="entry name" value="FAD/NAD-linked_Rdtase_dimer_sf"/>
</dbReference>
<keyword evidence="5" id="KW-0963">Cytoplasm</keyword>
<dbReference type="GO" id="GO:0045454">
    <property type="term" value="P:cell redox homeostasis"/>
    <property type="evidence" value="ECO:0007669"/>
    <property type="project" value="InterPro"/>
</dbReference>
<dbReference type="GO" id="GO:0004362">
    <property type="term" value="F:glutathione-disulfide reductase (NADPH) activity"/>
    <property type="evidence" value="ECO:0007669"/>
    <property type="project" value="UniProtKB-EC"/>
</dbReference>
<dbReference type="PANTHER" id="PTHR42737">
    <property type="entry name" value="GLUTATHIONE REDUCTASE"/>
    <property type="match status" value="1"/>
</dbReference>
<evidence type="ECO:0000256" key="1">
    <source>
        <dbReference type="ARBA" id="ARBA00001974"/>
    </source>
</evidence>
<evidence type="ECO:0000256" key="2">
    <source>
        <dbReference type="ARBA" id="ARBA00004496"/>
    </source>
</evidence>
<protein>
    <recommendedName>
        <fullName evidence="13">Glutathione reductase</fullName>
        <shortName evidence="13">GRase</shortName>
        <ecNumber evidence="13">1.8.1.7</ecNumber>
    </recommendedName>
</protein>
<dbReference type="Gene3D" id="3.50.50.60">
    <property type="entry name" value="FAD/NAD(P)-binding domain"/>
    <property type="match status" value="2"/>
</dbReference>
<evidence type="ECO:0000256" key="3">
    <source>
        <dbReference type="ARBA" id="ARBA00007532"/>
    </source>
</evidence>
<organism evidence="16">
    <name type="scientific">Eutreptiella gymnastica</name>
    <dbReference type="NCBI Taxonomy" id="73025"/>
    <lineage>
        <taxon>Eukaryota</taxon>
        <taxon>Discoba</taxon>
        <taxon>Euglenozoa</taxon>
        <taxon>Euglenida</taxon>
        <taxon>Spirocuta</taxon>
        <taxon>Euglenophyceae</taxon>
        <taxon>Eutreptiales</taxon>
        <taxon>Eutreptiaceae</taxon>
        <taxon>Eutreptiella</taxon>
    </lineage>
</organism>
<dbReference type="FunFam" id="3.50.50.60:FF:000051">
    <property type="entry name" value="Glutathione reductase"/>
    <property type="match status" value="1"/>
</dbReference>
<dbReference type="GO" id="GO:0005739">
    <property type="term" value="C:mitochondrion"/>
    <property type="evidence" value="ECO:0007669"/>
    <property type="project" value="TreeGrafter"/>
</dbReference>
<sequence length="639" mass="67126">MGDAPTASGSKMPAVALGAVFGLAAGLALLGTGAGPASLFSTPTATATTPTAVPLATFPGRSMAGAGPLYGSPVASSGFGGAGRPSADVQPVLMTTAAQGAQTSPSLHWAALAALSAAAFAIGTFLGRRPTHPATLPVPEQQQPQTLQEIAIAAYTSQHNYDYDLIVIGAGSGGVRASRISAGHGAKVALLEPSMAHGPPNYSAVGGTCVNVGCVPKKLMVYGSEYSHDFEDARAYGWDVPTGITHNWTRLMENKNKEISRLNGIYKNMLVNSGVNLLEGWGSLVDTHTVAVRSSRDSPEPDSTITAEKILIAVGGWPFIPDIPGKEHCISSNEAFYLPECPKRIVVVGGGYIATEFSCIFRGYGAQVTQMYRGSMFLNGFDDDLRTHLCGEMQAQGIEIMFNTNPAKIEKQADGSLLVTTEAGEQVPCDVCMYATGRKPYTRGLGLDKVGVEVNPKSGAIMVDEYSKTSVDGIYCVGDATNRINLTPVALHEGHCFADTEYGGMNRKPDHENVAAAVFSNPPLGTVGITEAEAAASYDRVAVFKSGFRPMVHTLTGSSTRVVMKLIVDVATDKVLGVHMCGPEAAEILQGMAVAVKMGATKHDFDSTIGIHPSAAEEFVTMRSPSYFIVKGEKMDKLP</sequence>
<dbReference type="InterPro" id="IPR036188">
    <property type="entry name" value="FAD/NAD-bd_sf"/>
</dbReference>
<evidence type="ECO:0000256" key="7">
    <source>
        <dbReference type="ARBA" id="ARBA00022827"/>
    </source>
</evidence>
<evidence type="ECO:0000256" key="13">
    <source>
        <dbReference type="RuleBase" id="RU365040"/>
    </source>
</evidence>
<dbReference type="Pfam" id="PF02852">
    <property type="entry name" value="Pyr_redox_dim"/>
    <property type="match status" value="1"/>
</dbReference>
<dbReference type="EC" id="1.8.1.7" evidence="13"/>
<dbReference type="GO" id="GO:0050661">
    <property type="term" value="F:NADP binding"/>
    <property type="evidence" value="ECO:0007669"/>
    <property type="project" value="InterPro"/>
</dbReference>
<accession>A0A7S1IQI1</accession>
<dbReference type="SUPFAM" id="SSF51905">
    <property type="entry name" value="FAD/NAD(P)-binding domain"/>
    <property type="match status" value="1"/>
</dbReference>
<comment type="subcellular location">
    <subcellularLocation>
        <location evidence="2">Cytoplasm</location>
    </subcellularLocation>
</comment>
<dbReference type="InterPro" id="IPR046952">
    <property type="entry name" value="GSHR/TRXR-like"/>
</dbReference>
<evidence type="ECO:0000313" key="16">
    <source>
        <dbReference type="EMBL" id="CAD9019882.1"/>
    </source>
</evidence>
<comment type="catalytic activity">
    <reaction evidence="13">
        <text>2 glutathione + NADP(+) = glutathione disulfide + NADPH + H(+)</text>
        <dbReference type="Rhea" id="RHEA:11740"/>
        <dbReference type="ChEBI" id="CHEBI:15378"/>
        <dbReference type="ChEBI" id="CHEBI:57783"/>
        <dbReference type="ChEBI" id="CHEBI:57925"/>
        <dbReference type="ChEBI" id="CHEBI:58297"/>
        <dbReference type="ChEBI" id="CHEBI:58349"/>
        <dbReference type="EC" id="1.8.1.7"/>
    </reaction>
</comment>
<feature type="domain" description="FAD/NAD(P)-binding" evidence="15">
    <location>
        <begin position="163"/>
        <end position="494"/>
    </location>
</feature>
<dbReference type="Pfam" id="PF07992">
    <property type="entry name" value="Pyr_redox_2"/>
    <property type="match status" value="1"/>
</dbReference>
<evidence type="ECO:0000256" key="6">
    <source>
        <dbReference type="ARBA" id="ARBA00022630"/>
    </source>
</evidence>
<dbReference type="NCBIfam" id="TIGR01424">
    <property type="entry name" value="gluta_reduc_2"/>
    <property type="match status" value="1"/>
</dbReference>
<evidence type="ECO:0000256" key="12">
    <source>
        <dbReference type="RuleBase" id="RU003691"/>
    </source>
</evidence>
<gene>
    <name evidence="16" type="ORF">EGYM00392_LOCUS30996</name>
</gene>
<keyword evidence="9 12" id="KW-0560">Oxidoreductase</keyword>
<keyword evidence="8 13" id="KW-0521">NADP</keyword>
<dbReference type="Gene3D" id="3.30.390.30">
    <property type="match status" value="1"/>
</dbReference>
<dbReference type="PRINTS" id="PR00411">
    <property type="entry name" value="PNDRDTASEI"/>
</dbReference>
<dbReference type="NCBIfam" id="NF004776">
    <property type="entry name" value="PRK06116.1"/>
    <property type="match status" value="1"/>
</dbReference>
<keyword evidence="6 12" id="KW-0285">Flavoprotein</keyword>